<evidence type="ECO:0000313" key="3">
    <source>
        <dbReference type="EMBL" id="GAA1165237.1"/>
    </source>
</evidence>
<feature type="region of interest" description="Disordered" evidence="1">
    <location>
        <begin position="328"/>
        <end position="351"/>
    </location>
</feature>
<dbReference type="Pfam" id="PF03976">
    <property type="entry name" value="PPK2"/>
    <property type="match status" value="1"/>
</dbReference>
<dbReference type="PANTHER" id="PTHR34383">
    <property type="entry name" value="POLYPHOSPHATE:AMP PHOSPHOTRANSFERASE-RELATED"/>
    <property type="match status" value="1"/>
</dbReference>
<accession>A0ABP4FBG4</accession>
<keyword evidence="4" id="KW-1185">Reference proteome</keyword>
<dbReference type="NCBIfam" id="TIGR03709">
    <property type="entry name" value="PPK2_rel_1"/>
    <property type="match status" value="1"/>
</dbReference>
<dbReference type="SUPFAM" id="SSF52540">
    <property type="entry name" value="P-loop containing nucleoside triphosphate hydrolases"/>
    <property type="match status" value="1"/>
</dbReference>
<evidence type="ECO:0000313" key="4">
    <source>
        <dbReference type="Proteomes" id="UP001501371"/>
    </source>
</evidence>
<sequence>MGPMRLTVRFARRNVAATPGRDGMTLAVSGGKGWSAMADRQAERIAEFIRPLRVDPGSKVVIDKDFDPRYVAGLKKSAGVELLRTGVSLLADYQSRLAAQGTHGVLFCVQALDAGGKDGTIRHVMSGVNPQGVRVSSFKVPSVEELDHDYLWRYARGLPARGEIAIFNRSHYEEVLVVRVHPEVLARQKLPGRPRGTKLWARRYREINHWERYLTHNGFKVVKILLNISKEEQRARFLKRIDRPEKNWKFSAADIRERRRWDDYQQAFSEMLSATSTDWAPWYVVPADRKWFARICAAAVLVDALSDIDPQYPTVDDQAARDLLTARRELEAEGTEPAPPAPHTAARRPKT</sequence>
<dbReference type="GO" id="GO:0016301">
    <property type="term" value="F:kinase activity"/>
    <property type="evidence" value="ECO:0007669"/>
    <property type="project" value="UniProtKB-KW"/>
</dbReference>
<dbReference type="EMBL" id="BAAAKV010000016">
    <property type="protein sequence ID" value="GAA1165237.1"/>
    <property type="molecule type" value="Genomic_DNA"/>
</dbReference>
<evidence type="ECO:0000256" key="1">
    <source>
        <dbReference type="SAM" id="MobiDB-lite"/>
    </source>
</evidence>
<dbReference type="Gene3D" id="3.40.50.300">
    <property type="entry name" value="P-loop containing nucleotide triphosphate hydrolases"/>
    <property type="match status" value="1"/>
</dbReference>
<keyword evidence="3" id="KW-0808">Transferase</keyword>
<dbReference type="Proteomes" id="UP001501371">
    <property type="component" value="Unassembled WGS sequence"/>
</dbReference>
<comment type="caution">
    <text evidence="3">The sequence shown here is derived from an EMBL/GenBank/DDBJ whole genome shotgun (WGS) entry which is preliminary data.</text>
</comment>
<proteinExistence type="predicted"/>
<dbReference type="InterPro" id="IPR022300">
    <property type="entry name" value="PPK2-rel_1"/>
</dbReference>
<organism evidence="3 4">
    <name type="scientific">Streptomyces hebeiensis</name>
    <dbReference type="NCBI Taxonomy" id="229486"/>
    <lineage>
        <taxon>Bacteria</taxon>
        <taxon>Bacillati</taxon>
        <taxon>Actinomycetota</taxon>
        <taxon>Actinomycetes</taxon>
        <taxon>Kitasatosporales</taxon>
        <taxon>Streptomycetaceae</taxon>
        <taxon>Streptomyces</taxon>
    </lineage>
</organism>
<keyword evidence="3" id="KW-0418">Kinase</keyword>
<reference evidence="4" key="1">
    <citation type="journal article" date="2019" name="Int. J. Syst. Evol. Microbiol.">
        <title>The Global Catalogue of Microorganisms (GCM) 10K type strain sequencing project: providing services to taxonomists for standard genome sequencing and annotation.</title>
        <authorList>
            <consortium name="The Broad Institute Genomics Platform"/>
            <consortium name="The Broad Institute Genome Sequencing Center for Infectious Disease"/>
            <person name="Wu L."/>
            <person name="Ma J."/>
        </authorList>
    </citation>
    <scope>NUCLEOTIDE SEQUENCE [LARGE SCALE GENOMIC DNA]</scope>
    <source>
        <strain evidence="4">JCM 12696</strain>
    </source>
</reference>
<name>A0ABP4FBG4_9ACTN</name>
<protein>
    <submittedName>
        <fullName evidence="3">Polyphosphate kinase 2 family protein</fullName>
    </submittedName>
</protein>
<feature type="domain" description="Polyphosphate kinase-2-related" evidence="2">
    <location>
        <begin position="87"/>
        <end position="309"/>
    </location>
</feature>
<dbReference type="InterPro" id="IPR027417">
    <property type="entry name" value="P-loop_NTPase"/>
</dbReference>
<gene>
    <name evidence="3" type="ORF">GCM10009654_22680</name>
</gene>
<dbReference type="PANTHER" id="PTHR34383:SF3">
    <property type="entry name" value="POLYPHOSPHATE:AMP PHOSPHOTRANSFERASE"/>
    <property type="match status" value="1"/>
</dbReference>
<dbReference type="InterPro" id="IPR022488">
    <property type="entry name" value="PPK2-related"/>
</dbReference>
<evidence type="ECO:0000259" key="2">
    <source>
        <dbReference type="Pfam" id="PF03976"/>
    </source>
</evidence>